<evidence type="ECO:0000313" key="4">
    <source>
        <dbReference type="Proteomes" id="UP000775213"/>
    </source>
</evidence>
<reference evidence="3 4" key="1">
    <citation type="journal article" date="2021" name="Hortic Res">
        <title>Chromosome-scale assembly of the Dendrobium chrysotoxum genome enhances the understanding of orchid evolution.</title>
        <authorList>
            <person name="Zhang Y."/>
            <person name="Zhang G.Q."/>
            <person name="Zhang D."/>
            <person name="Liu X.D."/>
            <person name="Xu X.Y."/>
            <person name="Sun W.H."/>
            <person name="Yu X."/>
            <person name="Zhu X."/>
            <person name="Wang Z.W."/>
            <person name="Zhao X."/>
            <person name="Zhong W.Y."/>
            <person name="Chen H."/>
            <person name="Yin W.L."/>
            <person name="Huang T."/>
            <person name="Niu S.C."/>
            <person name="Liu Z.J."/>
        </authorList>
    </citation>
    <scope>NUCLEOTIDE SEQUENCE [LARGE SCALE GENOMIC DNA]</scope>
    <source>
        <strain evidence="3">Lindl</strain>
    </source>
</reference>
<organism evidence="3 4">
    <name type="scientific">Dendrobium chrysotoxum</name>
    <name type="common">Orchid</name>
    <dbReference type="NCBI Taxonomy" id="161865"/>
    <lineage>
        <taxon>Eukaryota</taxon>
        <taxon>Viridiplantae</taxon>
        <taxon>Streptophyta</taxon>
        <taxon>Embryophyta</taxon>
        <taxon>Tracheophyta</taxon>
        <taxon>Spermatophyta</taxon>
        <taxon>Magnoliopsida</taxon>
        <taxon>Liliopsida</taxon>
        <taxon>Asparagales</taxon>
        <taxon>Orchidaceae</taxon>
        <taxon>Epidendroideae</taxon>
        <taxon>Malaxideae</taxon>
        <taxon>Dendrobiinae</taxon>
        <taxon>Dendrobium</taxon>
    </lineage>
</organism>
<dbReference type="InterPro" id="IPR001841">
    <property type="entry name" value="Znf_RING"/>
</dbReference>
<evidence type="ECO:0000256" key="1">
    <source>
        <dbReference type="SAM" id="Phobius"/>
    </source>
</evidence>
<accession>A0AAV7GWS0</accession>
<dbReference type="AlphaFoldDB" id="A0AAV7GWS0"/>
<keyword evidence="1" id="KW-0812">Transmembrane</keyword>
<keyword evidence="1" id="KW-0472">Membrane</keyword>
<name>A0AAV7GWS0_DENCH</name>
<proteinExistence type="predicted"/>
<comment type="caution">
    <text evidence="3">The sequence shown here is derived from an EMBL/GenBank/DDBJ whole genome shotgun (WGS) entry which is preliminary data.</text>
</comment>
<evidence type="ECO:0000313" key="3">
    <source>
        <dbReference type="EMBL" id="KAH0460432.1"/>
    </source>
</evidence>
<dbReference type="Gene3D" id="3.30.40.10">
    <property type="entry name" value="Zinc/RING finger domain, C3HC4 (zinc finger)"/>
    <property type="match status" value="1"/>
</dbReference>
<gene>
    <name evidence="3" type="ORF">IEQ34_011095</name>
</gene>
<protein>
    <recommendedName>
        <fullName evidence="2">RING-type domain-containing protein</fullName>
    </recommendedName>
</protein>
<dbReference type="Pfam" id="PF13639">
    <property type="entry name" value="zf-RING_2"/>
    <property type="match status" value="1"/>
</dbReference>
<dbReference type="SUPFAM" id="SSF57850">
    <property type="entry name" value="RING/U-box"/>
    <property type="match status" value="1"/>
</dbReference>
<dbReference type="PANTHER" id="PTHR46719">
    <property type="entry name" value="TRANSCRIPTION FACTOR C2H2 FAMILY-RELATED"/>
    <property type="match status" value="1"/>
</dbReference>
<dbReference type="EMBL" id="JAGFBR010000010">
    <property type="protein sequence ID" value="KAH0460432.1"/>
    <property type="molecule type" value="Genomic_DNA"/>
</dbReference>
<keyword evidence="4" id="KW-1185">Reference proteome</keyword>
<sequence>MHSWDDNQDCLLWHKHDEVKKIKEYRVGPELRDVGWNYLQHSFSVHDRHLVPIDFLKGRIRELGLDKEGIVEPGIGRSMLDIDHCILYCYWSPDKDQHILDCYKMLLQSPEHGKDKDFLNGEEWQQIQLEFQLCFRCCPTQTQLKTRDIKALKEMSYIDPSYVTTMAIVVLFLIIIIAIILYLFRLRSTAPPLLQLTLRTWSNYAEAIRQDPRAASSDCCSIGLVDYNVEEEGEDNPLRLLPYCGHVFHARCLDLWLQQRPTCPTFRSLVSLG</sequence>
<keyword evidence="1" id="KW-1133">Transmembrane helix</keyword>
<feature type="domain" description="RING-type" evidence="2">
    <location>
        <begin position="220"/>
        <end position="265"/>
    </location>
</feature>
<dbReference type="InterPro" id="IPR013083">
    <property type="entry name" value="Znf_RING/FYVE/PHD"/>
</dbReference>
<dbReference type="InterPro" id="IPR045899">
    <property type="entry name" value="ATL71-like"/>
</dbReference>
<dbReference type="PANTHER" id="PTHR46719:SF7">
    <property type="entry name" value="RING-H2 FINGER PROTEIN ATL71-RELATED"/>
    <property type="match status" value="1"/>
</dbReference>
<feature type="transmembrane region" description="Helical" evidence="1">
    <location>
        <begin position="162"/>
        <end position="184"/>
    </location>
</feature>
<evidence type="ECO:0000259" key="2">
    <source>
        <dbReference type="Pfam" id="PF13639"/>
    </source>
</evidence>
<dbReference type="Proteomes" id="UP000775213">
    <property type="component" value="Unassembled WGS sequence"/>
</dbReference>